<comment type="similarity">
    <text evidence="1">Belongs to the glycosyltransferase 28 family.</text>
</comment>
<dbReference type="GO" id="GO:0017000">
    <property type="term" value="P:antibiotic biosynthetic process"/>
    <property type="evidence" value="ECO:0007669"/>
    <property type="project" value="UniProtKB-ARBA"/>
</dbReference>
<keyword evidence="3 6" id="KW-0808">Transferase</keyword>
<dbReference type="Pfam" id="PF06722">
    <property type="entry name" value="EryCIII-like_C"/>
    <property type="match status" value="1"/>
</dbReference>
<dbReference type="STRING" id="65499.SAMN04488000_116216"/>
<dbReference type="PANTHER" id="PTHR48050">
    <property type="entry name" value="STEROL 3-BETA-GLUCOSYLTRANSFERASE"/>
    <property type="match status" value="1"/>
</dbReference>
<dbReference type="InterPro" id="IPR010610">
    <property type="entry name" value="EryCIII-like_C"/>
</dbReference>
<dbReference type="CDD" id="cd03784">
    <property type="entry name" value="GT1_Gtf-like"/>
    <property type="match status" value="1"/>
</dbReference>
<dbReference type="InterPro" id="IPR048284">
    <property type="entry name" value="EryCIII-like_N"/>
</dbReference>
<gene>
    <name evidence="6" type="ORF">SAMN04488000_116216</name>
</gene>
<feature type="domain" description="Erythromycin biosynthesis protein CIII-like C-terminal" evidence="4">
    <location>
        <begin position="242"/>
        <end position="387"/>
    </location>
</feature>
<protein>
    <submittedName>
        <fullName evidence="6">UDP:flavonoid glycosyltransferase YjiC, YdhE family</fullName>
    </submittedName>
</protein>
<dbReference type="PANTHER" id="PTHR48050:SF13">
    <property type="entry name" value="STEROL 3-BETA-GLUCOSYLTRANSFERASE UGT80A2"/>
    <property type="match status" value="1"/>
</dbReference>
<proteinExistence type="inferred from homology"/>
<evidence type="ECO:0000256" key="1">
    <source>
        <dbReference type="ARBA" id="ARBA00006962"/>
    </source>
</evidence>
<evidence type="ECO:0000313" key="6">
    <source>
        <dbReference type="EMBL" id="SES14218.1"/>
    </source>
</evidence>
<evidence type="ECO:0000259" key="4">
    <source>
        <dbReference type="Pfam" id="PF06722"/>
    </source>
</evidence>
<evidence type="ECO:0000256" key="3">
    <source>
        <dbReference type="ARBA" id="ARBA00022679"/>
    </source>
</evidence>
<dbReference type="InterPro" id="IPR050426">
    <property type="entry name" value="Glycosyltransferase_28"/>
</dbReference>
<dbReference type="OrthoDB" id="5488434at2"/>
<accession>A0A1H9UY01</accession>
<evidence type="ECO:0000313" key="7">
    <source>
        <dbReference type="Proteomes" id="UP000199503"/>
    </source>
</evidence>
<dbReference type="Pfam" id="PF21036">
    <property type="entry name" value="EryCIII-like_N"/>
    <property type="match status" value="1"/>
</dbReference>
<reference evidence="7" key="1">
    <citation type="submission" date="2016-10" db="EMBL/GenBank/DDBJ databases">
        <authorList>
            <person name="Varghese N."/>
            <person name="Submissions S."/>
        </authorList>
    </citation>
    <scope>NUCLEOTIDE SEQUENCE [LARGE SCALE GENOMIC DNA]</scope>
    <source>
        <strain evidence="7">DSM 44437</strain>
    </source>
</reference>
<evidence type="ECO:0000259" key="5">
    <source>
        <dbReference type="Pfam" id="PF21036"/>
    </source>
</evidence>
<dbReference type="AlphaFoldDB" id="A0A1H9UY01"/>
<evidence type="ECO:0000256" key="2">
    <source>
        <dbReference type="ARBA" id="ARBA00022676"/>
    </source>
</evidence>
<dbReference type="Proteomes" id="UP000199503">
    <property type="component" value="Unassembled WGS sequence"/>
</dbReference>
<dbReference type="GO" id="GO:0008194">
    <property type="term" value="F:UDP-glycosyltransferase activity"/>
    <property type="evidence" value="ECO:0007669"/>
    <property type="project" value="InterPro"/>
</dbReference>
<dbReference type="GO" id="GO:0016758">
    <property type="term" value="F:hexosyltransferase activity"/>
    <property type="evidence" value="ECO:0007669"/>
    <property type="project" value="UniProtKB-ARBA"/>
</dbReference>
<dbReference type="Gene3D" id="3.40.50.2000">
    <property type="entry name" value="Glycogen Phosphorylase B"/>
    <property type="match status" value="2"/>
</dbReference>
<sequence>MRVLISTWPASGHLQPIVPLSWALRGAGHEVVVTTPQHLVPFVKSTGLDAIALGEEQDQKMMLQGIIQQAGENASPAEALPRPDRQFWGNIAYGPAGRTAEVLPLLLEKAKAFAPDLIVSDPMDLSGRLLGGILGVPVVRHRWGVDPLTEAFEETAHMVLDPVAQQMGLTGLPEPELTIDPCPPSFQLPGLEQGRPVRYLPSNGFGAVPAWALEEPSKPRICVSFGSMPKELGMRKVLGWVYEAIARLGDVEVVLAVPNGIDAEDHSVIADKVISSSHLPLNLFMRTCSVIVHHGGSGTGLTALNAATPQLVLPQFADHFPWAERLEATGAGAFVEGTEKQQDVSFIQDLLEELIHKPEAKEASLALQAEIHGAPSPAALVPELEALAGV</sequence>
<dbReference type="EMBL" id="FOFV01000016">
    <property type="protein sequence ID" value="SES14218.1"/>
    <property type="molecule type" value="Genomic_DNA"/>
</dbReference>
<dbReference type="SUPFAM" id="SSF53756">
    <property type="entry name" value="UDP-Glycosyltransferase/glycogen phosphorylase"/>
    <property type="match status" value="1"/>
</dbReference>
<keyword evidence="7" id="KW-1185">Reference proteome</keyword>
<dbReference type="InterPro" id="IPR002213">
    <property type="entry name" value="UDP_glucos_trans"/>
</dbReference>
<feature type="domain" description="Erythromycin biosynthesis protein CIII-like N-terminal" evidence="5">
    <location>
        <begin position="22"/>
        <end position="226"/>
    </location>
</feature>
<name>A0A1H9UY01_9PSEU</name>
<organism evidence="6 7">
    <name type="scientific">Lentzea albida</name>
    <dbReference type="NCBI Taxonomy" id="65499"/>
    <lineage>
        <taxon>Bacteria</taxon>
        <taxon>Bacillati</taxon>
        <taxon>Actinomycetota</taxon>
        <taxon>Actinomycetes</taxon>
        <taxon>Pseudonocardiales</taxon>
        <taxon>Pseudonocardiaceae</taxon>
        <taxon>Lentzea</taxon>
    </lineage>
</organism>
<keyword evidence="2" id="KW-0328">Glycosyltransferase</keyword>
<dbReference type="RefSeq" id="WP_089922453.1">
    <property type="nucleotide sequence ID" value="NZ_FOFV01000016.1"/>
</dbReference>